<feature type="domain" description="HTH deoR-type" evidence="4">
    <location>
        <begin position="3"/>
        <end position="58"/>
    </location>
</feature>
<dbReference type="SMART" id="SM01134">
    <property type="entry name" value="DeoRC"/>
    <property type="match status" value="1"/>
</dbReference>
<accession>A0A371P601</accession>
<dbReference type="InterPro" id="IPR037171">
    <property type="entry name" value="NagB/RpiA_transferase-like"/>
</dbReference>
<dbReference type="AlphaFoldDB" id="A0A371P601"/>
<dbReference type="Gene3D" id="1.10.10.10">
    <property type="entry name" value="Winged helix-like DNA-binding domain superfamily/Winged helix DNA-binding domain"/>
    <property type="match status" value="1"/>
</dbReference>
<dbReference type="PROSITE" id="PS51000">
    <property type="entry name" value="HTH_DEOR_2"/>
    <property type="match status" value="1"/>
</dbReference>
<evidence type="ECO:0000313" key="5">
    <source>
        <dbReference type="EMBL" id="REK71329.1"/>
    </source>
</evidence>
<comment type="caution">
    <text evidence="5">The sequence shown here is derived from an EMBL/GenBank/DDBJ whole genome shotgun (WGS) entry which is preliminary data.</text>
</comment>
<dbReference type="InterPro" id="IPR036388">
    <property type="entry name" value="WH-like_DNA-bd_sf"/>
</dbReference>
<dbReference type="SUPFAM" id="SSF100950">
    <property type="entry name" value="NagB/RpiA/CoA transferase-like"/>
    <property type="match status" value="1"/>
</dbReference>
<keyword evidence="6" id="KW-1185">Reference proteome</keyword>
<dbReference type="EMBL" id="QUBQ01000006">
    <property type="protein sequence ID" value="REK71329.1"/>
    <property type="molecule type" value="Genomic_DNA"/>
</dbReference>
<dbReference type="OrthoDB" id="9798651at2"/>
<dbReference type="SUPFAM" id="SSF46785">
    <property type="entry name" value="Winged helix' DNA-binding domain"/>
    <property type="match status" value="1"/>
</dbReference>
<dbReference type="GO" id="GO:0003677">
    <property type="term" value="F:DNA binding"/>
    <property type="evidence" value="ECO:0007669"/>
    <property type="project" value="UniProtKB-KW"/>
</dbReference>
<protein>
    <submittedName>
        <fullName evidence="5">DeoR/GlpR transcriptional regulator</fullName>
    </submittedName>
</protein>
<proteinExistence type="predicted"/>
<gene>
    <name evidence="5" type="ORF">DX130_23110</name>
</gene>
<sequence>MYQEERLNKIVDYLKQHGRISIQDICHFFEVSRDTARRDLLRMEEMGLIIRTHGGAILPKQANKAHEYRERLVRESEEKHRIGVFAASLVNNGDFILMDASTTVQFAAEHLTSTNVVVVTNSIDNADVLSKKPAVRTYLLGGELHSQHRFLYGQATIDKLRDYQADKLFLGACSITSDGLFYLNEEDGFVKREMIKRASQIIVLADHTKFGVPMFYRVCGLEAIDLLITDKQPEQAFVEILQQNNVELLVV</sequence>
<dbReference type="SMART" id="SM00420">
    <property type="entry name" value="HTH_DEOR"/>
    <property type="match status" value="1"/>
</dbReference>
<dbReference type="PROSITE" id="PS00894">
    <property type="entry name" value="HTH_DEOR_1"/>
    <property type="match status" value="1"/>
</dbReference>
<dbReference type="InterPro" id="IPR050313">
    <property type="entry name" value="Carb_Metab_HTH_regulators"/>
</dbReference>
<dbReference type="InterPro" id="IPR036390">
    <property type="entry name" value="WH_DNA-bd_sf"/>
</dbReference>
<keyword evidence="3" id="KW-0804">Transcription</keyword>
<dbReference type="PRINTS" id="PR00037">
    <property type="entry name" value="HTHLACR"/>
</dbReference>
<dbReference type="PANTHER" id="PTHR30363:SF51">
    <property type="entry name" value="HTH-TYPE TRANSCRIPTIONAL REPRESSOR GLCR"/>
    <property type="match status" value="1"/>
</dbReference>
<dbReference type="PANTHER" id="PTHR30363">
    <property type="entry name" value="HTH-TYPE TRANSCRIPTIONAL REGULATOR SRLR-RELATED"/>
    <property type="match status" value="1"/>
</dbReference>
<dbReference type="Proteomes" id="UP000261905">
    <property type="component" value="Unassembled WGS sequence"/>
</dbReference>
<evidence type="ECO:0000313" key="6">
    <source>
        <dbReference type="Proteomes" id="UP000261905"/>
    </source>
</evidence>
<evidence type="ECO:0000259" key="4">
    <source>
        <dbReference type="PROSITE" id="PS51000"/>
    </source>
</evidence>
<dbReference type="GO" id="GO:0003700">
    <property type="term" value="F:DNA-binding transcription factor activity"/>
    <property type="evidence" value="ECO:0007669"/>
    <property type="project" value="InterPro"/>
</dbReference>
<evidence type="ECO:0000256" key="2">
    <source>
        <dbReference type="ARBA" id="ARBA00023125"/>
    </source>
</evidence>
<organism evidence="5 6">
    <name type="scientific">Paenibacillus paeoniae</name>
    <dbReference type="NCBI Taxonomy" id="2292705"/>
    <lineage>
        <taxon>Bacteria</taxon>
        <taxon>Bacillati</taxon>
        <taxon>Bacillota</taxon>
        <taxon>Bacilli</taxon>
        <taxon>Bacillales</taxon>
        <taxon>Paenibacillaceae</taxon>
        <taxon>Paenibacillus</taxon>
    </lineage>
</organism>
<dbReference type="InterPro" id="IPR014036">
    <property type="entry name" value="DeoR-like_C"/>
</dbReference>
<evidence type="ECO:0000256" key="3">
    <source>
        <dbReference type="ARBA" id="ARBA00023163"/>
    </source>
</evidence>
<dbReference type="InterPro" id="IPR001034">
    <property type="entry name" value="DeoR_HTH"/>
</dbReference>
<dbReference type="Pfam" id="PF08220">
    <property type="entry name" value="HTH_DeoR"/>
    <property type="match status" value="1"/>
</dbReference>
<dbReference type="Gene3D" id="3.40.50.1360">
    <property type="match status" value="1"/>
</dbReference>
<keyword evidence="2" id="KW-0238">DNA-binding</keyword>
<reference evidence="5 6" key="1">
    <citation type="submission" date="2018-08" db="EMBL/GenBank/DDBJ databases">
        <title>Paenibacillus sp. M4BSY-1, whole genome shotgun sequence.</title>
        <authorList>
            <person name="Tuo L."/>
        </authorList>
    </citation>
    <scope>NUCLEOTIDE SEQUENCE [LARGE SCALE GENOMIC DNA]</scope>
    <source>
        <strain evidence="5 6">M4BSY-1</strain>
    </source>
</reference>
<name>A0A371P601_9BACL</name>
<dbReference type="RefSeq" id="WP_116049415.1">
    <property type="nucleotide sequence ID" value="NZ_QUBQ01000006.1"/>
</dbReference>
<evidence type="ECO:0000256" key="1">
    <source>
        <dbReference type="ARBA" id="ARBA00023015"/>
    </source>
</evidence>
<keyword evidence="1" id="KW-0805">Transcription regulation</keyword>
<dbReference type="Pfam" id="PF00455">
    <property type="entry name" value="DeoRC"/>
    <property type="match status" value="1"/>
</dbReference>
<dbReference type="InterPro" id="IPR018356">
    <property type="entry name" value="Tscrpt_reg_HTH_DeoR_CS"/>
</dbReference>